<accession>A0A9P4M1I6</accession>
<reference evidence="6" key="1">
    <citation type="journal article" date="2020" name="Stud. Mycol.">
        <title>101 Dothideomycetes genomes: a test case for predicting lifestyles and emergence of pathogens.</title>
        <authorList>
            <person name="Haridas S."/>
            <person name="Albert R."/>
            <person name="Binder M."/>
            <person name="Bloem J."/>
            <person name="Labutti K."/>
            <person name="Salamov A."/>
            <person name="Andreopoulos B."/>
            <person name="Baker S."/>
            <person name="Barry K."/>
            <person name="Bills G."/>
            <person name="Bluhm B."/>
            <person name="Cannon C."/>
            <person name="Castanera R."/>
            <person name="Culley D."/>
            <person name="Daum C."/>
            <person name="Ezra D."/>
            <person name="Gonzalez J."/>
            <person name="Henrissat B."/>
            <person name="Kuo A."/>
            <person name="Liang C."/>
            <person name="Lipzen A."/>
            <person name="Lutzoni F."/>
            <person name="Magnuson J."/>
            <person name="Mondo S."/>
            <person name="Nolan M."/>
            <person name="Ohm R."/>
            <person name="Pangilinan J."/>
            <person name="Park H.-J."/>
            <person name="Ramirez L."/>
            <person name="Alfaro M."/>
            <person name="Sun H."/>
            <person name="Tritt A."/>
            <person name="Yoshinaga Y."/>
            <person name="Zwiers L.-H."/>
            <person name="Turgeon B."/>
            <person name="Goodwin S."/>
            <person name="Spatafora J."/>
            <person name="Crous P."/>
            <person name="Grigoriev I."/>
        </authorList>
    </citation>
    <scope>NUCLEOTIDE SEQUENCE</scope>
    <source>
        <strain evidence="6">CBS 121410</strain>
    </source>
</reference>
<dbReference type="InterPro" id="IPR000717">
    <property type="entry name" value="PCI_dom"/>
</dbReference>
<dbReference type="Proteomes" id="UP000799776">
    <property type="component" value="Unassembled WGS sequence"/>
</dbReference>
<feature type="compositionally biased region" description="Gly residues" evidence="4">
    <location>
        <begin position="264"/>
        <end position="273"/>
    </location>
</feature>
<evidence type="ECO:0000256" key="2">
    <source>
        <dbReference type="ARBA" id="ARBA00022790"/>
    </source>
</evidence>
<proteinExistence type="inferred from homology"/>
<evidence type="ECO:0000256" key="1">
    <source>
        <dbReference type="ARBA" id="ARBA00008482"/>
    </source>
</evidence>
<evidence type="ECO:0000256" key="4">
    <source>
        <dbReference type="SAM" id="MobiDB-lite"/>
    </source>
</evidence>
<comment type="caution">
    <text evidence="6">The sequence shown here is derived from an EMBL/GenBank/DDBJ whole genome shotgun (WGS) entry which is preliminary data.</text>
</comment>
<evidence type="ECO:0000313" key="6">
    <source>
        <dbReference type="EMBL" id="KAF2091257.1"/>
    </source>
</evidence>
<protein>
    <recommendedName>
        <fullName evidence="5">PCI domain-containing protein</fullName>
    </recommendedName>
</protein>
<dbReference type="OrthoDB" id="10265275at2759"/>
<name>A0A9P4M1I6_9PEZI</name>
<dbReference type="AlphaFoldDB" id="A0A9P4M1I6"/>
<organism evidence="6 7">
    <name type="scientific">Saccharata proteae CBS 121410</name>
    <dbReference type="NCBI Taxonomy" id="1314787"/>
    <lineage>
        <taxon>Eukaryota</taxon>
        <taxon>Fungi</taxon>
        <taxon>Dikarya</taxon>
        <taxon>Ascomycota</taxon>
        <taxon>Pezizomycotina</taxon>
        <taxon>Dothideomycetes</taxon>
        <taxon>Dothideomycetes incertae sedis</taxon>
        <taxon>Botryosphaeriales</taxon>
        <taxon>Saccharataceae</taxon>
        <taxon>Saccharata</taxon>
    </lineage>
</organism>
<evidence type="ECO:0000259" key="5">
    <source>
        <dbReference type="PROSITE" id="PS50250"/>
    </source>
</evidence>
<dbReference type="EMBL" id="ML978712">
    <property type="protein sequence ID" value="KAF2091257.1"/>
    <property type="molecule type" value="Genomic_DNA"/>
</dbReference>
<dbReference type="PANTHER" id="PTHR15350:SF5">
    <property type="entry name" value="COP9 SIGNALOSOME COMPLEX SUBUNIT 7"/>
    <property type="match status" value="1"/>
</dbReference>
<dbReference type="GO" id="GO:0008180">
    <property type="term" value="C:COP9 signalosome"/>
    <property type="evidence" value="ECO:0007669"/>
    <property type="project" value="UniProtKB-KW"/>
</dbReference>
<dbReference type="PANTHER" id="PTHR15350">
    <property type="entry name" value="COP9 SIGNALOSOME COMPLEX SUBUNIT 7/DENDRITIC CELL PROTEIN GA17"/>
    <property type="match status" value="1"/>
</dbReference>
<dbReference type="PROSITE" id="PS50250">
    <property type="entry name" value="PCI"/>
    <property type="match status" value="1"/>
</dbReference>
<feature type="coiled-coil region" evidence="3">
    <location>
        <begin position="179"/>
        <end position="215"/>
    </location>
</feature>
<feature type="region of interest" description="Disordered" evidence="4">
    <location>
        <begin position="224"/>
        <end position="273"/>
    </location>
</feature>
<dbReference type="InterPro" id="IPR045237">
    <property type="entry name" value="COPS7/eIF3m"/>
</dbReference>
<comment type="similarity">
    <text evidence="1">Belongs to the CSN7/EIF3M family. CSN7 subfamily.</text>
</comment>
<gene>
    <name evidence="6" type="ORF">K490DRAFT_33190</name>
</gene>
<sequence>MEQTRALNALEPFLALAKSANSPRAAADLIAQATAAPNTYVFAELLQCPTIQALRDSPEHAAHLRLLEIFAWGTWADYQADQTSLPPLSLIQTQKLKLLSLLPLASSPANLTYPSLTAALSLPTTQELESLLITALYNNLVTGTLDPSAERVHLTSVAPLRDIAPGAVPGLKTELGAWGERCDDELKDLETRIEAVRMEARKREARRRREELLRQGVEREFNVEAEKAADKQGGQSGMRGDEEMDLDEDGGVLVAGRGARGNKRGGGNVLGRR</sequence>
<evidence type="ECO:0000256" key="3">
    <source>
        <dbReference type="SAM" id="Coils"/>
    </source>
</evidence>
<feature type="domain" description="PCI" evidence="5">
    <location>
        <begin position="1"/>
        <end position="159"/>
    </location>
</feature>
<keyword evidence="7" id="KW-1185">Reference proteome</keyword>
<dbReference type="Pfam" id="PF22061">
    <property type="entry name" value="CSN7_HB_subdom"/>
    <property type="match status" value="1"/>
</dbReference>
<keyword evidence="2" id="KW-0736">Signalosome</keyword>
<keyword evidence="3" id="KW-0175">Coiled coil</keyword>
<evidence type="ECO:0000313" key="7">
    <source>
        <dbReference type="Proteomes" id="UP000799776"/>
    </source>
</evidence>